<dbReference type="SUPFAM" id="SSF56300">
    <property type="entry name" value="Metallo-dependent phosphatases"/>
    <property type="match status" value="1"/>
</dbReference>
<gene>
    <name evidence="1" type="ORF">C8N45_107161</name>
</gene>
<dbReference type="EMBL" id="QBUD01000007">
    <property type="protein sequence ID" value="PUB13700.1"/>
    <property type="molecule type" value="Genomic_DNA"/>
</dbReference>
<dbReference type="Proteomes" id="UP000244523">
    <property type="component" value="Unassembled WGS sequence"/>
</dbReference>
<accession>A0A2T6KEZ9</accession>
<dbReference type="InterPro" id="IPR029052">
    <property type="entry name" value="Metallo-depent_PP-like"/>
</dbReference>
<dbReference type="RefSeq" id="WP_108386916.1">
    <property type="nucleotide sequence ID" value="NZ_QBUD01000007.1"/>
</dbReference>
<protein>
    <submittedName>
        <fullName evidence="1">Calcineurin-like phosphoesterase family protein</fullName>
    </submittedName>
</protein>
<dbReference type="AlphaFoldDB" id="A0A2T6KEZ9"/>
<proteinExistence type="predicted"/>
<evidence type="ECO:0000313" key="2">
    <source>
        <dbReference type="Proteomes" id="UP000244523"/>
    </source>
</evidence>
<keyword evidence="2" id="KW-1185">Reference proteome</keyword>
<organism evidence="1 2">
    <name type="scientific">Yoonia sediminilitoris</name>
    <dbReference type="NCBI Taxonomy" id="1286148"/>
    <lineage>
        <taxon>Bacteria</taxon>
        <taxon>Pseudomonadati</taxon>
        <taxon>Pseudomonadota</taxon>
        <taxon>Alphaproteobacteria</taxon>
        <taxon>Rhodobacterales</taxon>
        <taxon>Paracoccaceae</taxon>
        <taxon>Yoonia</taxon>
    </lineage>
</organism>
<evidence type="ECO:0000313" key="1">
    <source>
        <dbReference type="EMBL" id="PUB13700.1"/>
    </source>
</evidence>
<name>A0A2T6KEZ9_9RHOB</name>
<dbReference type="Gene3D" id="3.60.21.10">
    <property type="match status" value="1"/>
</dbReference>
<comment type="caution">
    <text evidence="1">The sequence shown here is derived from an EMBL/GenBank/DDBJ whole genome shotgun (WGS) entry which is preliminary data.</text>
</comment>
<sequence>MTIWYTADTHFGHDNIIKHCGRPFESASHMDAMLLANLSAKVGPQDTLWVVGDFAFGPKAKDRKWVSNLFARLPGKEKHLVVGNHDGEATQQLPWTSVSQMAEVAHGTGPHAVLNHYPMITWHRARKGALHLFGHVHDQWMGSRNAVNVGVDVWGYVPVTIRDIEQRAKTLPANKHWQDVEHNAEL</sequence>
<dbReference type="OrthoDB" id="5380073at2"/>
<reference evidence="1 2" key="1">
    <citation type="submission" date="2018-04" db="EMBL/GenBank/DDBJ databases">
        <title>Genomic Encyclopedia of Archaeal and Bacterial Type Strains, Phase II (KMG-II): from individual species to whole genera.</title>
        <authorList>
            <person name="Goeker M."/>
        </authorList>
    </citation>
    <scope>NUCLEOTIDE SEQUENCE [LARGE SCALE GENOMIC DNA]</scope>
    <source>
        <strain evidence="1 2">DSM 29955</strain>
    </source>
</reference>